<sequence length="129" mass="14415">MGAAQCFQLPYTVYSSLLAAPVAVTVAAVVTWPSRDTGVLLLVFWHRKCAAYQTHSDFKSGYEFTITRVRQTQSPRSQAGLFPMTAKHGQDFSPTQSRSGNKPVTQYWAAKTWLWLKQPNTNKAESSTK</sequence>
<reference evidence="2 3" key="1">
    <citation type="journal article" date="2022" name="DNA Res.">
        <title>Genome analysis of five recently described species of the CUG-Ser clade uncovers Candida theae as a new hybrid lineage with pathogenic potential in the Candida parapsilosis species complex.</title>
        <authorList>
            <person name="Mixao V."/>
            <person name="Del Olmo V."/>
            <person name="Hegedusova E."/>
            <person name="Saus E."/>
            <person name="Pryszcz L."/>
            <person name="Cillingova A."/>
            <person name="Nosek J."/>
            <person name="Gabaldon T."/>
        </authorList>
    </citation>
    <scope>NUCLEOTIDE SEQUENCE [LARGE SCALE GENOMIC DNA]</scope>
    <source>
        <strain evidence="2 3">CBS 12239</strain>
    </source>
</reference>
<keyword evidence="1" id="KW-0472">Membrane</keyword>
<dbReference type="GeneID" id="76148147"/>
<evidence type="ECO:0000256" key="1">
    <source>
        <dbReference type="SAM" id="Phobius"/>
    </source>
</evidence>
<dbReference type="RefSeq" id="XP_051611398.1">
    <property type="nucleotide sequence ID" value="XM_051755383.1"/>
</dbReference>
<keyword evidence="3" id="KW-1185">Reference proteome</keyword>
<comment type="caution">
    <text evidence="2">The sequence shown here is derived from an EMBL/GenBank/DDBJ whole genome shotgun (WGS) entry which is preliminary data.</text>
</comment>
<protein>
    <submittedName>
        <fullName evidence="2">Uncharacterized protein</fullName>
    </submittedName>
</protein>
<evidence type="ECO:0000313" key="3">
    <source>
        <dbReference type="Proteomes" id="UP001204833"/>
    </source>
</evidence>
<name>A0AAD5G0Y4_9ASCO</name>
<keyword evidence="1" id="KW-1133">Transmembrane helix</keyword>
<dbReference type="AlphaFoldDB" id="A0AAD5G0Y4"/>
<dbReference type="Proteomes" id="UP001204833">
    <property type="component" value="Unassembled WGS sequence"/>
</dbReference>
<proteinExistence type="predicted"/>
<accession>A0AAD5G0Y4</accession>
<dbReference type="EMBL" id="JAIHNG010000008">
    <property type="protein sequence ID" value="KAI5968627.1"/>
    <property type="molecule type" value="Genomic_DNA"/>
</dbReference>
<gene>
    <name evidence="2" type="ORF">KGF57_000087</name>
</gene>
<keyword evidence="1" id="KW-0812">Transmembrane</keyword>
<evidence type="ECO:0000313" key="2">
    <source>
        <dbReference type="EMBL" id="KAI5968627.1"/>
    </source>
</evidence>
<organism evidence="2 3">
    <name type="scientific">Candida theae</name>
    <dbReference type="NCBI Taxonomy" id="1198502"/>
    <lineage>
        <taxon>Eukaryota</taxon>
        <taxon>Fungi</taxon>
        <taxon>Dikarya</taxon>
        <taxon>Ascomycota</taxon>
        <taxon>Saccharomycotina</taxon>
        <taxon>Pichiomycetes</taxon>
        <taxon>Debaryomycetaceae</taxon>
        <taxon>Candida/Lodderomyces clade</taxon>
        <taxon>Candida</taxon>
    </lineage>
</organism>
<feature type="transmembrane region" description="Helical" evidence="1">
    <location>
        <begin position="12"/>
        <end position="32"/>
    </location>
</feature>